<protein>
    <submittedName>
        <fullName evidence="4">Glycosyltransferase</fullName>
        <ecNumber evidence="4">2.4.-.-</ecNumber>
    </submittedName>
</protein>
<feature type="domain" description="Glycosyltransferase subfamily 4-like N-terminal" evidence="3">
    <location>
        <begin position="23"/>
        <end position="134"/>
    </location>
</feature>
<dbReference type="PANTHER" id="PTHR12526">
    <property type="entry name" value="GLYCOSYLTRANSFERASE"/>
    <property type="match status" value="1"/>
</dbReference>
<dbReference type="RefSeq" id="WP_368846900.1">
    <property type="nucleotide sequence ID" value="NZ_CP194411.1"/>
</dbReference>
<dbReference type="EC" id="2.4.-.-" evidence="4"/>
<sequence length="405" mass="46180">MRIGILENIMTPGGHEVDFDRILVEELQAMGHEVSFYVPRGFRFAMDYQVPVHELGAEVVSYTGVTGIRKLVRTVRRELHRLHWYRELHEAARRGEIDAIVVPTSTYRYLRALRRSILRKSPVPVVFILHGINPGEAPKFLRAVDALSACPKIRPAVLCFTDSIFGERRRNIRLLYPPTYVPRDIDWQPGEPSLPVVWGRDNAREEGRTLPQGERQEAGERPLVLGFFGQYRREKRLEDFLEAYLGGRYTRPVELFVQGATMHPEDAAAFERIIAKYEKHDGVRFLHKGLIGADWQKAIASVDALLLPYSAPRYRYHWGGMLFTAVGFQKPVVTSDDMNPEVFAAFDIGKRFPSGNLAALRQTLEDFVNTYDEKAPHYGAELEKAAAEYSPAAFARRLTGILEEK</sequence>
<dbReference type="Pfam" id="PF13439">
    <property type="entry name" value="Glyco_transf_4"/>
    <property type="match status" value="1"/>
</dbReference>
<keyword evidence="2 4" id="KW-0808">Transferase</keyword>
<dbReference type="PANTHER" id="PTHR12526:SF510">
    <property type="entry name" value="D-INOSITOL 3-PHOSPHATE GLYCOSYLTRANSFERASE"/>
    <property type="match status" value="1"/>
</dbReference>
<comment type="caution">
    <text evidence="4">The sequence shown here is derived from an EMBL/GenBank/DDBJ whole genome shotgun (WGS) entry which is preliminary data.</text>
</comment>
<evidence type="ECO:0000256" key="2">
    <source>
        <dbReference type="ARBA" id="ARBA00022679"/>
    </source>
</evidence>
<evidence type="ECO:0000259" key="3">
    <source>
        <dbReference type="Pfam" id="PF13439"/>
    </source>
</evidence>
<evidence type="ECO:0000313" key="5">
    <source>
        <dbReference type="Proteomes" id="UP001559623"/>
    </source>
</evidence>
<proteinExistence type="predicted"/>
<dbReference type="EMBL" id="JARVLH010000003">
    <property type="protein sequence ID" value="MEX5285173.1"/>
    <property type="molecule type" value="Genomic_DNA"/>
</dbReference>
<evidence type="ECO:0000256" key="1">
    <source>
        <dbReference type="ARBA" id="ARBA00022676"/>
    </source>
</evidence>
<evidence type="ECO:0000313" key="4">
    <source>
        <dbReference type="EMBL" id="MEX5285173.1"/>
    </source>
</evidence>
<organism evidence="4 5">
    <name type="scientific">Selenomonas sputigena</name>
    <dbReference type="NCBI Taxonomy" id="69823"/>
    <lineage>
        <taxon>Bacteria</taxon>
        <taxon>Bacillati</taxon>
        <taxon>Bacillota</taxon>
        <taxon>Negativicutes</taxon>
        <taxon>Selenomonadales</taxon>
        <taxon>Selenomonadaceae</taxon>
        <taxon>Selenomonas</taxon>
    </lineage>
</organism>
<accession>A0ABV3X4Y9</accession>
<dbReference type="Proteomes" id="UP001559623">
    <property type="component" value="Unassembled WGS sequence"/>
</dbReference>
<dbReference type="Gene3D" id="3.40.50.2000">
    <property type="entry name" value="Glycogen Phosphorylase B"/>
    <property type="match status" value="2"/>
</dbReference>
<dbReference type="GO" id="GO:0016757">
    <property type="term" value="F:glycosyltransferase activity"/>
    <property type="evidence" value="ECO:0007669"/>
    <property type="project" value="UniProtKB-KW"/>
</dbReference>
<reference evidence="4 5" key="1">
    <citation type="submission" date="2023-04" db="EMBL/GenBank/DDBJ databases">
        <title>Genome Sequence of Selenomonas sputigena ATCC 33150.</title>
        <authorList>
            <person name="Miller D.P."/>
            <person name="Anvari S."/>
            <person name="Polson S.W."/>
            <person name="Macdonald M."/>
            <person name="Mcdowell J.V."/>
        </authorList>
    </citation>
    <scope>NUCLEOTIDE SEQUENCE [LARGE SCALE GENOMIC DNA]</scope>
    <source>
        <strain evidence="4 5">ATCC 33150</strain>
    </source>
</reference>
<dbReference type="SUPFAM" id="SSF53756">
    <property type="entry name" value="UDP-Glycosyltransferase/glycogen phosphorylase"/>
    <property type="match status" value="1"/>
</dbReference>
<keyword evidence="5" id="KW-1185">Reference proteome</keyword>
<dbReference type="InterPro" id="IPR028098">
    <property type="entry name" value="Glyco_trans_4-like_N"/>
</dbReference>
<name>A0ABV3X4Y9_9FIRM</name>
<keyword evidence="1 4" id="KW-0328">Glycosyltransferase</keyword>
<gene>
    <name evidence="4" type="ORF">QCO44_05910</name>
</gene>